<evidence type="ECO:0000313" key="2">
    <source>
        <dbReference type="EMBL" id="KEI44680.1"/>
    </source>
</evidence>
<gene>
    <name evidence="2" type="ORF">GU90_08730</name>
</gene>
<comment type="caution">
    <text evidence="2">The sequence shown here is derived from an EMBL/GenBank/DDBJ whole genome shotgun (WGS) entry which is preliminary data.</text>
</comment>
<reference evidence="2 3" key="1">
    <citation type="submission" date="2014-06" db="EMBL/GenBank/DDBJ databases">
        <title>Saccharopolyspora rectivirgula DSM-43113 Genome sequencing.</title>
        <authorList>
            <person name="Barrera C."/>
            <person name="Millon L."/>
            <person name="Rognon B."/>
            <person name="Zaugg C."/>
            <person name="Monod M."/>
        </authorList>
    </citation>
    <scope>NUCLEOTIDE SEQUENCE [LARGE SCALE GENOMIC DNA]</scope>
    <source>
        <strain evidence="2 3">DSM 43113</strain>
    </source>
</reference>
<dbReference type="Proteomes" id="UP000031419">
    <property type="component" value="Unassembled WGS sequence"/>
</dbReference>
<keyword evidence="1" id="KW-0472">Membrane</keyword>
<dbReference type="eggNOG" id="ENOG503381C">
    <property type="taxonomic scope" value="Bacteria"/>
</dbReference>
<evidence type="ECO:0000256" key="1">
    <source>
        <dbReference type="SAM" id="Phobius"/>
    </source>
</evidence>
<feature type="transmembrane region" description="Helical" evidence="1">
    <location>
        <begin position="20"/>
        <end position="42"/>
    </location>
</feature>
<dbReference type="AlphaFoldDB" id="A0A073AZ85"/>
<keyword evidence="1" id="KW-0812">Transmembrane</keyword>
<protein>
    <submittedName>
        <fullName evidence="2">Uncharacterized protein</fullName>
    </submittedName>
</protein>
<dbReference type="EMBL" id="JNVU01000023">
    <property type="protein sequence ID" value="KEI44680.1"/>
    <property type="molecule type" value="Genomic_DNA"/>
</dbReference>
<proteinExistence type="predicted"/>
<evidence type="ECO:0000313" key="3">
    <source>
        <dbReference type="Proteomes" id="UP000031419"/>
    </source>
</evidence>
<organism evidence="2 3">
    <name type="scientific">Saccharopolyspora rectivirgula</name>
    <dbReference type="NCBI Taxonomy" id="28042"/>
    <lineage>
        <taxon>Bacteria</taxon>
        <taxon>Bacillati</taxon>
        <taxon>Actinomycetota</taxon>
        <taxon>Actinomycetes</taxon>
        <taxon>Pseudonocardiales</taxon>
        <taxon>Pseudonocardiaceae</taxon>
        <taxon>Saccharopolyspora</taxon>
    </lineage>
</organism>
<feature type="non-terminal residue" evidence="2">
    <location>
        <position position="1"/>
    </location>
</feature>
<accession>A0A073AZ85</accession>
<sequence length="160" mass="16486">RRGGRVVDLAAARRRRRRILRWAGAVAAGVAAVLAVVFSAVLPTRSADQQASPPAGSTSAPQPLALTGSVASLTPEQFAQVVRSEEYEVLDHPEDLLACLQANGVSASKPIGAREITLDGQRALLLVLPGGEIGQFRLLAVGPECGPGNPATLSDATFGG</sequence>
<name>A0A073AZ85_9PSEU</name>
<keyword evidence="3" id="KW-1185">Reference proteome</keyword>
<keyword evidence="1" id="KW-1133">Transmembrane helix</keyword>